<feature type="transmembrane region" description="Helical" evidence="8">
    <location>
        <begin position="108"/>
        <end position="128"/>
    </location>
</feature>
<keyword evidence="6 8" id="KW-0472">Membrane</keyword>
<proteinExistence type="inferred from homology"/>
<dbReference type="GO" id="GO:0006811">
    <property type="term" value="P:monoatomic ion transport"/>
    <property type="evidence" value="ECO:0007669"/>
    <property type="project" value="UniProtKB-KW"/>
</dbReference>
<keyword evidence="3 8" id="KW-0812">Transmembrane</keyword>
<dbReference type="AlphaFoldDB" id="A0A644VCQ0"/>
<dbReference type="Pfam" id="PF02659">
    <property type="entry name" value="Mntp"/>
    <property type="match status" value="1"/>
</dbReference>
<dbReference type="InterPro" id="IPR022929">
    <property type="entry name" value="Put_MntP"/>
</dbReference>
<name>A0A644VCQ0_9ZZZZ</name>
<comment type="caution">
    <text evidence="9">The sequence shown here is derived from an EMBL/GenBank/DDBJ whole genome shotgun (WGS) entry which is preliminary data.</text>
</comment>
<keyword evidence="2" id="KW-1003">Cell membrane</keyword>
<keyword evidence="1" id="KW-0813">Transport</keyword>
<accession>A0A644VCQ0</accession>
<feature type="transmembrane region" description="Helical" evidence="8">
    <location>
        <begin position="6"/>
        <end position="28"/>
    </location>
</feature>
<dbReference type="EMBL" id="VSSQ01000273">
    <property type="protein sequence ID" value="MPL89126.1"/>
    <property type="molecule type" value="Genomic_DNA"/>
</dbReference>
<evidence type="ECO:0000256" key="7">
    <source>
        <dbReference type="ARBA" id="ARBA00023211"/>
    </source>
</evidence>
<evidence type="ECO:0000256" key="2">
    <source>
        <dbReference type="ARBA" id="ARBA00022475"/>
    </source>
</evidence>
<evidence type="ECO:0000256" key="3">
    <source>
        <dbReference type="ARBA" id="ARBA00022692"/>
    </source>
</evidence>
<organism evidence="9">
    <name type="scientific">bioreactor metagenome</name>
    <dbReference type="NCBI Taxonomy" id="1076179"/>
    <lineage>
        <taxon>unclassified sequences</taxon>
        <taxon>metagenomes</taxon>
        <taxon>ecological metagenomes</taxon>
    </lineage>
</organism>
<dbReference type="PANTHER" id="PTHR35529">
    <property type="entry name" value="MANGANESE EFFLUX PUMP MNTP-RELATED"/>
    <property type="match status" value="1"/>
</dbReference>
<evidence type="ECO:0000256" key="6">
    <source>
        <dbReference type="ARBA" id="ARBA00023136"/>
    </source>
</evidence>
<gene>
    <name evidence="9" type="primary">mntP_16</name>
    <name evidence="9" type="ORF">SDC9_35157</name>
</gene>
<feature type="transmembrane region" description="Helical" evidence="8">
    <location>
        <begin position="134"/>
        <end position="153"/>
    </location>
</feature>
<reference evidence="9" key="1">
    <citation type="submission" date="2019-08" db="EMBL/GenBank/DDBJ databases">
        <authorList>
            <person name="Kucharzyk K."/>
            <person name="Murdoch R.W."/>
            <person name="Higgins S."/>
            <person name="Loffler F."/>
        </authorList>
    </citation>
    <scope>NUCLEOTIDE SEQUENCE</scope>
</reference>
<keyword evidence="4 8" id="KW-1133">Transmembrane helix</keyword>
<evidence type="ECO:0000313" key="9">
    <source>
        <dbReference type="EMBL" id="MPL89126.1"/>
    </source>
</evidence>
<evidence type="ECO:0000256" key="4">
    <source>
        <dbReference type="ARBA" id="ARBA00022989"/>
    </source>
</evidence>
<protein>
    <submittedName>
        <fullName evidence="9">Putative manganese efflux pump MntP</fullName>
    </submittedName>
</protein>
<feature type="transmembrane region" description="Helical" evidence="8">
    <location>
        <begin position="165"/>
        <end position="185"/>
    </location>
</feature>
<evidence type="ECO:0000256" key="5">
    <source>
        <dbReference type="ARBA" id="ARBA00023065"/>
    </source>
</evidence>
<evidence type="ECO:0000256" key="1">
    <source>
        <dbReference type="ARBA" id="ARBA00022448"/>
    </source>
</evidence>
<feature type="transmembrane region" description="Helical" evidence="8">
    <location>
        <begin position="40"/>
        <end position="59"/>
    </location>
</feature>
<dbReference type="InterPro" id="IPR003810">
    <property type="entry name" value="Mntp/YtaF"/>
</dbReference>
<keyword evidence="5" id="KW-0406">Ion transport</keyword>
<dbReference type="HAMAP" id="MF_01521">
    <property type="entry name" value="MntP_pump"/>
    <property type="match status" value="1"/>
</dbReference>
<evidence type="ECO:0000256" key="8">
    <source>
        <dbReference type="SAM" id="Phobius"/>
    </source>
</evidence>
<keyword evidence="7" id="KW-0464">Manganese</keyword>
<sequence>MSDFALVMLAISLAMDAFAVSVCGGLALPSDKRTKGGLIFGTWFGGFQAIMPLLGYYAGSHFERFITNYDHWIAFGLLSYIGISMILESKKACVCKYDIMDNKKMLTLAVATSIDALAVGVSLVILHVNIIKAAIVIGLLTFLISFLGCTCGSKVGEWGREKSEIAGGIVLIGLGCKILAEHLGFI</sequence>
<feature type="transmembrane region" description="Helical" evidence="8">
    <location>
        <begin position="71"/>
        <end position="87"/>
    </location>
</feature>
<dbReference type="PANTHER" id="PTHR35529:SF1">
    <property type="entry name" value="MANGANESE EFFLUX PUMP MNTP-RELATED"/>
    <property type="match status" value="1"/>
</dbReference>